<dbReference type="Gene3D" id="3.40.50.720">
    <property type="entry name" value="NAD(P)-binding Rossmann-like Domain"/>
    <property type="match status" value="1"/>
</dbReference>
<dbReference type="RefSeq" id="WP_213944868.1">
    <property type="nucleotide sequence ID" value="NZ_JAHBGI010000005.1"/>
</dbReference>
<reference evidence="2 3" key="1">
    <citation type="submission" date="2021-05" db="EMBL/GenBank/DDBJ databases">
        <authorList>
            <person name="Zhang Z.D."/>
            <person name="Osman G."/>
        </authorList>
    </citation>
    <scope>NUCLEOTIDE SEQUENCE [LARGE SCALE GENOMIC DNA]</scope>
    <source>
        <strain evidence="2 3">KCTC 32217</strain>
    </source>
</reference>
<dbReference type="InterPro" id="IPR036291">
    <property type="entry name" value="NAD(P)-bd_dom_sf"/>
</dbReference>
<dbReference type="AlphaFoldDB" id="A0AAP2G4Z8"/>
<feature type="domain" description="NAD(P)-binding" evidence="1">
    <location>
        <begin position="7"/>
        <end position="197"/>
    </location>
</feature>
<protein>
    <submittedName>
        <fullName evidence="2">NAD(P)H-binding protein</fullName>
    </submittedName>
</protein>
<evidence type="ECO:0000313" key="3">
    <source>
        <dbReference type="Proteomes" id="UP001319104"/>
    </source>
</evidence>
<organism evidence="2 3">
    <name type="scientific">Litoribacter ruber</name>
    <dbReference type="NCBI Taxonomy" id="702568"/>
    <lineage>
        <taxon>Bacteria</taxon>
        <taxon>Pseudomonadati</taxon>
        <taxon>Bacteroidota</taxon>
        <taxon>Cytophagia</taxon>
        <taxon>Cytophagales</taxon>
        <taxon>Cyclobacteriaceae</taxon>
        <taxon>Litoribacter</taxon>
    </lineage>
</organism>
<dbReference type="InterPro" id="IPR051606">
    <property type="entry name" value="Polyketide_Oxido-like"/>
</dbReference>
<keyword evidence="3" id="KW-1185">Reference proteome</keyword>
<gene>
    <name evidence="2" type="ORF">KI659_08240</name>
</gene>
<accession>A0AAP2G4Z8</accession>
<dbReference type="Proteomes" id="UP001319104">
    <property type="component" value="Unassembled WGS sequence"/>
</dbReference>
<dbReference type="EMBL" id="JAHCMY010000003">
    <property type="protein sequence ID" value="MBS9524003.1"/>
    <property type="molecule type" value="Genomic_DNA"/>
</dbReference>
<evidence type="ECO:0000259" key="1">
    <source>
        <dbReference type="Pfam" id="PF13460"/>
    </source>
</evidence>
<dbReference type="GO" id="GO:0004074">
    <property type="term" value="F:biliverdin reductase [NAD(P)H] activity"/>
    <property type="evidence" value="ECO:0007669"/>
    <property type="project" value="TreeGrafter"/>
</dbReference>
<dbReference type="InterPro" id="IPR016040">
    <property type="entry name" value="NAD(P)-bd_dom"/>
</dbReference>
<sequence length="212" mass="23125">MQITILGATGQVGGSVLREALKKNYQVKVLVRSPEKLNDLRDKVTVVTGNLLDADAVEKALQGSAAVINAAGGVKEPDQFEKFQRIGQLLTGKMNDQGIKRLVNISGAVSALPNESLDLQRRIMKVFVSILFKEMKQAQEALMPIIISNGQIYWTFVRAAMITKKAGTGKVLADDKRMPGTSIRLDDLGMFLVDQVSSDKWVKKAPLVASKT</sequence>
<proteinExistence type="predicted"/>
<dbReference type="SUPFAM" id="SSF51735">
    <property type="entry name" value="NAD(P)-binding Rossmann-fold domains"/>
    <property type="match status" value="1"/>
</dbReference>
<evidence type="ECO:0000313" key="2">
    <source>
        <dbReference type="EMBL" id="MBS9524003.1"/>
    </source>
</evidence>
<dbReference type="PANTHER" id="PTHR43355">
    <property type="entry name" value="FLAVIN REDUCTASE (NADPH)"/>
    <property type="match status" value="1"/>
</dbReference>
<dbReference type="PANTHER" id="PTHR43355:SF2">
    <property type="entry name" value="FLAVIN REDUCTASE (NADPH)"/>
    <property type="match status" value="1"/>
</dbReference>
<comment type="caution">
    <text evidence="2">The sequence shown here is derived from an EMBL/GenBank/DDBJ whole genome shotgun (WGS) entry which is preliminary data.</text>
</comment>
<dbReference type="GO" id="GO:0042602">
    <property type="term" value="F:riboflavin reductase (NADPH) activity"/>
    <property type="evidence" value="ECO:0007669"/>
    <property type="project" value="TreeGrafter"/>
</dbReference>
<dbReference type="Pfam" id="PF13460">
    <property type="entry name" value="NAD_binding_10"/>
    <property type="match status" value="1"/>
</dbReference>
<name>A0AAP2G4Z8_9BACT</name>